<dbReference type="Proteomes" id="UP000636891">
    <property type="component" value="Unassembled WGS sequence"/>
</dbReference>
<comment type="caution">
    <text evidence="1">The sequence shown here is derived from an EMBL/GenBank/DDBJ whole genome shotgun (WGS) entry which is preliminary data.</text>
</comment>
<sequence>MTDLLITAAEVLETAFPSNEYVPEGMIVPARIETAQLGFLRPVFGKLYDKLGEEPYAAFCRTYIKPALAYYVRYLMVDEQCAAIGAAGVRQNKSAYTEAVPDSRLHRLRRQARNDADTLLDKAIDYVENNPAMFPEYDPKENIRRRVLIKGGFIL</sequence>
<organism evidence="1 2">
    <name type="scientific">Alistipes hominis</name>
    <dbReference type="NCBI Taxonomy" id="2763015"/>
    <lineage>
        <taxon>Bacteria</taxon>
        <taxon>Pseudomonadati</taxon>
        <taxon>Bacteroidota</taxon>
        <taxon>Bacteroidia</taxon>
        <taxon>Bacteroidales</taxon>
        <taxon>Rikenellaceae</taxon>
        <taxon>Alistipes</taxon>
    </lineage>
</organism>
<keyword evidence="2" id="KW-1185">Reference proteome</keyword>
<reference evidence="1 2" key="1">
    <citation type="submission" date="2020-08" db="EMBL/GenBank/DDBJ databases">
        <title>Genome public.</title>
        <authorList>
            <person name="Liu C."/>
            <person name="Sun Q."/>
        </authorList>
    </citation>
    <scope>NUCLEOTIDE SEQUENCE [LARGE SCALE GENOMIC DNA]</scope>
    <source>
        <strain evidence="1 2">New-7</strain>
    </source>
</reference>
<dbReference type="EMBL" id="JACOOK010000003">
    <property type="protein sequence ID" value="MBC5616670.1"/>
    <property type="molecule type" value="Genomic_DNA"/>
</dbReference>
<dbReference type="InterPro" id="IPR046558">
    <property type="entry name" value="DUF6712"/>
</dbReference>
<proteinExistence type="predicted"/>
<gene>
    <name evidence="1" type="ORF">H8S08_06510</name>
</gene>
<dbReference type="RefSeq" id="WP_118458710.1">
    <property type="nucleotide sequence ID" value="NZ_JACOOK010000003.1"/>
</dbReference>
<accession>A0ABR7CM25</accession>
<name>A0ABR7CM25_9BACT</name>
<evidence type="ECO:0000313" key="2">
    <source>
        <dbReference type="Proteomes" id="UP000636891"/>
    </source>
</evidence>
<protein>
    <recommendedName>
        <fullName evidence="3">DUF1320 domain-containing protein</fullName>
    </recommendedName>
</protein>
<evidence type="ECO:0008006" key="3">
    <source>
        <dbReference type="Google" id="ProtNLM"/>
    </source>
</evidence>
<evidence type="ECO:0000313" key="1">
    <source>
        <dbReference type="EMBL" id="MBC5616670.1"/>
    </source>
</evidence>
<dbReference type="Pfam" id="PF20459">
    <property type="entry name" value="DUF6712"/>
    <property type="match status" value="1"/>
</dbReference>